<dbReference type="AlphaFoldDB" id="A0AA39LMJ4"/>
<proteinExistence type="predicted"/>
<dbReference type="PANTHER" id="PTHR23021">
    <property type="entry name" value="SERPENTINE RECEPTOR, CLASS T"/>
    <property type="match status" value="1"/>
</dbReference>
<dbReference type="InterPro" id="IPR019425">
    <property type="entry name" value="7TM_GPCR_serpentine_rcpt_Srt"/>
</dbReference>
<dbReference type="Pfam" id="PF10321">
    <property type="entry name" value="7TM_GPCR_Srt"/>
    <property type="match status" value="1"/>
</dbReference>
<dbReference type="EMBL" id="JAUCMV010000004">
    <property type="protein sequence ID" value="KAK0402499.1"/>
    <property type="molecule type" value="Genomic_DNA"/>
</dbReference>
<keyword evidence="1" id="KW-1133">Transmembrane helix</keyword>
<feature type="transmembrane region" description="Helical" evidence="1">
    <location>
        <begin position="350"/>
        <end position="369"/>
    </location>
</feature>
<feature type="transmembrane region" description="Helical" evidence="1">
    <location>
        <begin position="248"/>
        <end position="271"/>
    </location>
</feature>
<keyword evidence="3" id="KW-1185">Reference proteome</keyword>
<organism evidence="2 3">
    <name type="scientific">Steinernema hermaphroditum</name>
    <dbReference type="NCBI Taxonomy" id="289476"/>
    <lineage>
        <taxon>Eukaryota</taxon>
        <taxon>Metazoa</taxon>
        <taxon>Ecdysozoa</taxon>
        <taxon>Nematoda</taxon>
        <taxon>Chromadorea</taxon>
        <taxon>Rhabditida</taxon>
        <taxon>Tylenchina</taxon>
        <taxon>Panagrolaimomorpha</taxon>
        <taxon>Strongyloidoidea</taxon>
        <taxon>Steinernematidae</taxon>
        <taxon>Steinernema</taxon>
    </lineage>
</organism>
<evidence type="ECO:0000313" key="2">
    <source>
        <dbReference type="EMBL" id="KAK0402499.1"/>
    </source>
</evidence>
<comment type="caution">
    <text evidence="2">The sequence shown here is derived from an EMBL/GenBank/DDBJ whole genome shotgun (WGS) entry which is preliminary data.</text>
</comment>
<evidence type="ECO:0000313" key="3">
    <source>
        <dbReference type="Proteomes" id="UP001175271"/>
    </source>
</evidence>
<accession>A0AA39LMJ4</accession>
<protein>
    <submittedName>
        <fullName evidence="2">Uncharacterized protein</fullName>
    </submittedName>
</protein>
<dbReference type="Proteomes" id="UP001175271">
    <property type="component" value="Unassembled WGS sequence"/>
</dbReference>
<name>A0AA39LMJ4_9BILA</name>
<reference evidence="2" key="1">
    <citation type="submission" date="2023-06" db="EMBL/GenBank/DDBJ databases">
        <title>Genomic analysis of the entomopathogenic nematode Steinernema hermaphroditum.</title>
        <authorList>
            <person name="Schwarz E.M."/>
            <person name="Heppert J.K."/>
            <person name="Baniya A."/>
            <person name="Schwartz H.T."/>
            <person name="Tan C.-H."/>
            <person name="Antoshechkin I."/>
            <person name="Sternberg P.W."/>
            <person name="Goodrich-Blair H."/>
            <person name="Dillman A.R."/>
        </authorList>
    </citation>
    <scope>NUCLEOTIDE SEQUENCE</scope>
    <source>
        <strain evidence="2">PS9179</strain>
        <tissue evidence="2">Whole animal</tissue>
    </source>
</reference>
<feature type="transmembrane region" description="Helical" evidence="1">
    <location>
        <begin position="390"/>
        <end position="407"/>
    </location>
</feature>
<keyword evidence="1" id="KW-0812">Transmembrane</keyword>
<evidence type="ECO:0000256" key="1">
    <source>
        <dbReference type="SAM" id="Phobius"/>
    </source>
</evidence>
<dbReference type="SUPFAM" id="SSF81321">
    <property type="entry name" value="Family A G protein-coupled receptor-like"/>
    <property type="match status" value="1"/>
</dbReference>
<feature type="transmembrane region" description="Helical" evidence="1">
    <location>
        <begin position="292"/>
        <end position="315"/>
    </location>
</feature>
<gene>
    <name evidence="2" type="ORF">QR680_016369</name>
</gene>
<feature type="transmembrane region" description="Helical" evidence="1">
    <location>
        <begin position="413"/>
        <end position="436"/>
    </location>
</feature>
<dbReference type="PANTHER" id="PTHR23021:SF11">
    <property type="entry name" value="SERPENTINE RECEPTOR, CLASS T"/>
    <property type="match status" value="1"/>
</dbReference>
<keyword evidence="1" id="KW-0472">Membrane</keyword>
<sequence>MNYLPSAFYDGVFGQLQREHIDPARKLAGVLGIAATLHYNERRELILYVSVNATAKIGSFALPNTPLSDDGLRPKYDRIRKIFLKESSSAASKSDPVPFNDALKKISLALRFSFNCELWAFCAPVSPRSVAFCRLFFELLGRSQMFKTIRTSNYGKECEEFVRKQMRSAHLEKLCVSPASWPVDFKELIPYIPCLSVMLKPELFKHSCYKIMFFLGLIDFFTLSVNGVLTSPYLTMEGAVFCTHPNLIYIAGSFGLGLWCMACMTCALLAFNRCIDVWRPSMTLYLFSEHKTFIWLLLPVGYFMYFFLFTTPVLYTSKLYAWFFDPYFGTADVPVERFQYMNFPHSANNMAVVVALLCLYLFLSTSLWYKARIANSAAISAVQRQIVIQSCSICAFNFIAAIIYVYMQFFETSVVFVIIGQMTWQASHGGAAIVYLSMNRTIRRGVVALIFPKRISGQIYDTQRTHDITQNTTH</sequence>
<feature type="transmembrane region" description="Helical" evidence="1">
    <location>
        <begin position="208"/>
        <end position="228"/>
    </location>
</feature>